<protein>
    <recommendedName>
        <fullName evidence="4">DUF2085 domain-containing protein</fullName>
    </recommendedName>
</protein>
<gene>
    <name evidence="2" type="ORF">COK86_09560</name>
</gene>
<dbReference type="RefSeq" id="WP_098500287.1">
    <property type="nucleotide sequence ID" value="NZ_NUXC01000026.1"/>
</dbReference>
<keyword evidence="1" id="KW-0812">Transmembrane</keyword>
<evidence type="ECO:0000313" key="3">
    <source>
        <dbReference type="Proteomes" id="UP000224076"/>
    </source>
</evidence>
<comment type="caution">
    <text evidence="2">The sequence shown here is derived from an EMBL/GenBank/DDBJ whole genome shotgun (WGS) entry which is preliminary data.</text>
</comment>
<keyword evidence="1" id="KW-0472">Membrane</keyword>
<proteinExistence type="predicted"/>
<feature type="transmembrane region" description="Helical" evidence="1">
    <location>
        <begin position="25"/>
        <end position="46"/>
    </location>
</feature>
<keyword evidence="1" id="KW-1133">Transmembrane helix</keyword>
<evidence type="ECO:0000256" key="1">
    <source>
        <dbReference type="SAM" id="Phobius"/>
    </source>
</evidence>
<name>A0A2B3U7R2_BACCE</name>
<dbReference type="AlphaFoldDB" id="A0A2B3U7R2"/>
<dbReference type="Proteomes" id="UP000224076">
    <property type="component" value="Unassembled WGS sequence"/>
</dbReference>
<organism evidence="2 3">
    <name type="scientific">Bacillus cereus</name>
    <dbReference type="NCBI Taxonomy" id="1396"/>
    <lineage>
        <taxon>Bacteria</taxon>
        <taxon>Bacillati</taxon>
        <taxon>Bacillota</taxon>
        <taxon>Bacilli</taxon>
        <taxon>Bacillales</taxon>
        <taxon>Bacillaceae</taxon>
        <taxon>Bacillus</taxon>
        <taxon>Bacillus cereus group</taxon>
    </lineage>
</organism>
<dbReference type="Pfam" id="PF09858">
    <property type="entry name" value="DUF2085"/>
    <property type="match status" value="1"/>
</dbReference>
<sequence>MIRTFILQIPCHRRSERSFLKLQKYIPLCARCTGMLIGILMFPIYFYMKPSFLLAIILSFSAQIPLLIDGFTQKWKWRSSTNLLRVTTGLLSGNGMGLFIASSIIWITSKSIY</sequence>
<reference evidence="2 3" key="1">
    <citation type="submission" date="2017-09" db="EMBL/GenBank/DDBJ databases">
        <title>Large-scale bioinformatics analysis of Bacillus genomes uncovers conserved roles of natural products in bacterial physiology.</title>
        <authorList>
            <consortium name="Agbiome Team Llc"/>
            <person name="Bleich R.M."/>
            <person name="Grubbs K.J."/>
            <person name="Santa Maria K.C."/>
            <person name="Allen S.E."/>
            <person name="Farag S."/>
            <person name="Shank E.A."/>
            <person name="Bowers A."/>
        </authorList>
    </citation>
    <scope>NUCLEOTIDE SEQUENCE [LARGE SCALE GENOMIC DNA]</scope>
    <source>
        <strain evidence="2 3">AFS061806</strain>
    </source>
</reference>
<accession>A0A2B3U7R2</accession>
<evidence type="ECO:0000313" key="2">
    <source>
        <dbReference type="EMBL" id="PFU43693.1"/>
    </source>
</evidence>
<dbReference type="EMBL" id="NVDG01000018">
    <property type="protein sequence ID" value="PFU43693.1"/>
    <property type="molecule type" value="Genomic_DNA"/>
</dbReference>
<evidence type="ECO:0008006" key="4">
    <source>
        <dbReference type="Google" id="ProtNLM"/>
    </source>
</evidence>
<feature type="transmembrane region" description="Helical" evidence="1">
    <location>
        <begin position="52"/>
        <end position="71"/>
    </location>
</feature>
<feature type="transmembrane region" description="Helical" evidence="1">
    <location>
        <begin position="83"/>
        <end position="107"/>
    </location>
</feature>
<dbReference type="InterPro" id="IPR019206">
    <property type="entry name" value="DUF2085_TM"/>
</dbReference>